<keyword evidence="4" id="KW-1185">Reference proteome</keyword>
<dbReference type="Pfam" id="PF19136">
    <property type="entry name" value="DUF5819"/>
    <property type="match status" value="1"/>
</dbReference>
<evidence type="ECO:0000313" key="4">
    <source>
        <dbReference type="Proteomes" id="UP001589716"/>
    </source>
</evidence>
<dbReference type="RefSeq" id="WP_345486942.1">
    <property type="nucleotide sequence ID" value="NZ_BAAAWU010000001.1"/>
</dbReference>
<keyword evidence="2" id="KW-0472">Membrane</keyword>
<keyword evidence="2" id="KW-1133">Transmembrane helix</keyword>
<proteinExistence type="predicted"/>
<gene>
    <name evidence="3" type="ORF">ACFFTP_09015</name>
</gene>
<evidence type="ECO:0000256" key="2">
    <source>
        <dbReference type="SAM" id="Phobius"/>
    </source>
</evidence>
<evidence type="ECO:0000313" key="3">
    <source>
        <dbReference type="EMBL" id="MFB9554330.1"/>
    </source>
</evidence>
<feature type="transmembrane region" description="Helical" evidence="2">
    <location>
        <begin position="38"/>
        <end position="60"/>
    </location>
</feature>
<sequence>MDSYDDGGPGGSDPGGSPERVAEGPRTGIAALSMPYQVVAAVALAVLGVFACVHLAMVFLHVAPSNTLTKQHGEAVDEWVYPEFEQNWKLFAPNPLQQNISVEVRAEITGADGGRTTTGWIDLSAQDTARIRGSFLPSHTAQNELRRAWDFYLNSHTDDHRPNGLRGELSAEYMRRIVLLRLDERALGGTVQKIQLRSATRGVPAPAWSNEKADTAPVFRTAPWWRITPADRPAGAGTRTEADR</sequence>
<organism evidence="3 4">
    <name type="scientific">Streptomyces roseoviridis</name>
    <dbReference type="NCBI Taxonomy" id="67361"/>
    <lineage>
        <taxon>Bacteria</taxon>
        <taxon>Bacillati</taxon>
        <taxon>Actinomycetota</taxon>
        <taxon>Actinomycetes</taxon>
        <taxon>Kitasatosporales</taxon>
        <taxon>Streptomycetaceae</taxon>
        <taxon>Streptomyces</taxon>
    </lineage>
</organism>
<dbReference type="Proteomes" id="UP001589716">
    <property type="component" value="Unassembled WGS sequence"/>
</dbReference>
<reference evidence="3 4" key="1">
    <citation type="submission" date="2024-09" db="EMBL/GenBank/DDBJ databases">
        <authorList>
            <person name="Sun Q."/>
            <person name="Mori K."/>
        </authorList>
    </citation>
    <scope>NUCLEOTIDE SEQUENCE [LARGE SCALE GENOMIC DNA]</scope>
    <source>
        <strain evidence="3 4">JCM 4414</strain>
    </source>
</reference>
<dbReference type="InterPro" id="IPR043857">
    <property type="entry name" value="DUF5819"/>
</dbReference>
<comment type="caution">
    <text evidence="3">The sequence shown here is derived from an EMBL/GenBank/DDBJ whole genome shotgun (WGS) entry which is preliminary data.</text>
</comment>
<evidence type="ECO:0000256" key="1">
    <source>
        <dbReference type="SAM" id="MobiDB-lite"/>
    </source>
</evidence>
<dbReference type="EMBL" id="JBHMCT010000007">
    <property type="protein sequence ID" value="MFB9554330.1"/>
    <property type="molecule type" value="Genomic_DNA"/>
</dbReference>
<protein>
    <submittedName>
        <fullName evidence="3">DUF5819 family protein</fullName>
    </submittedName>
</protein>
<name>A0ABV5QLE7_9ACTN</name>
<feature type="region of interest" description="Disordered" evidence="1">
    <location>
        <begin position="1"/>
        <end position="23"/>
    </location>
</feature>
<keyword evidence="2" id="KW-0812">Transmembrane</keyword>
<accession>A0ABV5QLE7</accession>